<evidence type="ECO:0000313" key="7">
    <source>
        <dbReference type="EMBL" id="GAA3927696.1"/>
    </source>
</evidence>
<dbReference type="Pfam" id="PF13193">
    <property type="entry name" value="AMP-binding_C"/>
    <property type="match status" value="1"/>
</dbReference>
<gene>
    <name evidence="7" type="ORF">GCM10022277_25110</name>
</gene>
<evidence type="ECO:0000256" key="4">
    <source>
        <dbReference type="ARBA" id="ARBA00022840"/>
    </source>
</evidence>
<dbReference type="InterPro" id="IPR020845">
    <property type="entry name" value="AMP-binding_CS"/>
</dbReference>
<dbReference type="InterPro" id="IPR042099">
    <property type="entry name" value="ANL_N_sf"/>
</dbReference>
<evidence type="ECO:0000256" key="2">
    <source>
        <dbReference type="ARBA" id="ARBA00022598"/>
    </source>
</evidence>
<dbReference type="PANTHER" id="PTHR43107:SF15">
    <property type="entry name" value="FATTY ACID TRANSPORT PROTEIN 3, ISOFORM A"/>
    <property type="match status" value="1"/>
</dbReference>
<keyword evidence="8" id="KW-1185">Reference proteome</keyword>
<evidence type="ECO:0000259" key="5">
    <source>
        <dbReference type="Pfam" id="PF00501"/>
    </source>
</evidence>
<keyword evidence="3" id="KW-0547">Nucleotide-binding</keyword>
<accession>A0ABP7MQ98</accession>
<comment type="similarity">
    <text evidence="1">Belongs to the ATP-dependent AMP-binding enzyme family.</text>
</comment>
<evidence type="ECO:0000313" key="8">
    <source>
        <dbReference type="Proteomes" id="UP001501565"/>
    </source>
</evidence>
<evidence type="ECO:0000259" key="6">
    <source>
        <dbReference type="Pfam" id="PF13193"/>
    </source>
</evidence>
<name>A0ABP7MQ98_9GAMM</name>
<dbReference type="InterPro" id="IPR000873">
    <property type="entry name" value="AMP-dep_synth/lig_dom"/>
</dbReference>
<dbReference type="NCBIfam" id="NF006134">
    <property type="entry name" value="PRK08279.1"/>
    <property type="match status" value="1"/>
</dbReference>
<dbReference type="InterPro" id="IPR025110">
    <property type="entry name" value="AMP-bd_C"/>
</dbReference>
<feature type="domain" description="AMP-binding enzyme C-terminal" evidence="6">
    <location>
        <begin position="481"/>
        <end position="557"/>
    </location>
</feature>
<dbReference type="EMBL" id="BAABBN010000007">
    <property type="protein sequence ID" value="GAA3927696.1"/>
    <property type="molecule type" value="Genomic_DNA"/>
</dbReference>
<dbReference type="Gene3D" id="3.30.300.30">
    <property type="match status" value="1"/>
</dbReference>
<protein>
    <submittedName>
        <fullName evidence="7">Long-chain-acyl-CoA synthetase</fullName>
    </submittedName>
</protein>
<keyword evidence="2" id="KW-0436">Ligase</keyword>
<dbReference type="RefSeq" id="WP_344798879.1">
    <property type="nucleotide sequence ID" value="NZ_BAABBN010000007.1"/>
</dbReference>
<sequence length="605" mass="67493">MTDVQNNTIQFKHIAPKIPSLVTNLHNVIKGLVLANQTNPDKNHGLAWCIERAVKRNPDGIAIKSDQGAMTYREFNQQANQVAHFLLSQGYQIGDTAAVMIDNRAELLICVAALAKIGVAAAMVNTAQTQKVLAHSINIVKPKGVIVGSELHQSIDDIRDQINIEQDHFFVVPEGDIPSVEGYRNLLAEASNSPRHNPDESKKVRRDDPLFYIYTSGTTGLPKAAIFKNGRWMKAFGTFGFIVARLGKQDTLYSTLPLYHATGLVVLWGSALAGSSAFAIRRKFSASQFWDDCRKYDATCIGYVGELCRYLINLPESPQDKQHNVTKMIGNGLRPGIWKGFKQRYGITGVHELYASSEGNVGFSNIFNFDCTVGFSPMPYAIVKYDKEADQPIRDEQGYLQAVNKGEIGLLIGEICPKAPFDGYNDPEKSKACIIENAFKKGDRYFNTGDLMRNMGFRHAQFVDRVGDTFRWKGENVSTTEVEHIVSEHGDVAESVCYGVEIQDTNGRAGMVAITPKASVNFDPNKILSHLQSELPSYAIPVFVREQQQLQTTGTFKYQKHTLKDEAFNPEKVTDKLWALLPGEKAYTQINNNLYQKIQSGDYRF</sequence>
<dbReference type="Proteomes" id="UP001501565">
    <property type="component" value="Unassembled WGS sequence"/>
</dbReference>
<evidence type="ECO:0000256" key="1">
    <source>
        <dbReference type="ARBA" id="ARBA00006432"/>
    </source>
</evidence>
<comment type="caution">
    <text evidence="7">The sequence shown here is derived from an EMBL/GenBank/DDBJ whole genome shotgun (WGS) entry which is preliminary data.</text>
</comment>
<dbReference type="Gene3D" id="3.40.50.12780">
    <property type="entry name" value="N-terminal domain of ligase-like"/>
    <property type="match status" value="1"/>
</dbReference>
<dbReference type="PANTHER" id="PTHR43107">
    <property type="entry name" value="LONG-CHAIN FATTY ACID TRANSPORT PROTEIN"/>
    <property type="match status" value="1"/>
</dbReference>
<dbReference type="PROSITE" id="PS00455">
    <property type="entry name" value="AMP_BINDING"/>
    <property type="match status" value="1"/>
</dbReference>
<organism evidence="7 8">
    <name type="scientific">Litoribacillus peritrichatus</name>
    <dbReference type="NCBI Taxonomy" id="718191"/>
    <lineage>
        <taxon>Bacteria</taxon>
        <taxon>Pseudomonadati</taxon>
        <taxon>Pseudomonadota</taxon>
        <taxon>Gammaproteobacteria</taxon>
        <taxon>Oceanospirillales</taxon>
        <taxon>Oceanospirillaceae</taxon>
        <taxon>Litoribacillus</taxon>
    </lineage>
</organism>
<dbReference type="InterPro" id="IPR045851">
    <property type="entry name" value="AMP-bd_C_sf"/>
</dbReference>
<reference evidence="8" key="1">
    <citation type="journal article" date="2019" name="Int. J. Syst. Evol. Microbiol.">
        <title>The Global Catalogue of Microorganisms (GCM) 10K type strain sequencing project: providing services to taxonomists for standard genome sequencing and annotation.</title>
        <authorList>
            <consortium name="The Broad Institute Genomics Platform"/>
            <consortium name="The Broad Institute Genome Sequencing Center for Infectious Disease"/>
            <person name="Wu L."/>
            <person name="Ma J."/>
        </authorList>
    </citation>
    <scope>NUCLEOTIDE SEQUENCE [LARGE SCALE GENOMIC DNA]</scope>
    <source>
        <strain evidence="8">JCM 17551</strain>
    </source>
</reference>
<keyword evidence="4" id="KW-0067">ATP-binding</keyword>
<proteinExistence type="inferred from homology"/>
<feature type="domain" description="AMP-dependent synthetase/ligase" evidence="5">
    <location>
        <begin position="51"/>
        <end position="368"/>
    </location>
</feature>
<evidence type="ECO:0000256" key="3">
    <source>
        <dbReference type="ARBA" id="ARBA00022741"/>
    </source>
</evidence>
<dbReference type="SUPFAM" id="SSF56801">
    <property type="entry name" value="Acetyl-CoA synthetase-like"/>
    <property type="match status" value="1"/>
</dbReference>
<dbReference type="Pfam" id="PF00501">
    <property type="entry name" value="AMP-binding"/>
    <property type="match status" value="1"/>
</dbReference>